<evidence type="ECO:0000313" key="4">
    <source>
        <dbReference type="EMBL" id="CAF0916087.1"/>
    </source>
</evidence>
<dbReference type="OrthoDB" id="190835at2759"/>
<dbReference type="SMART" id="SM00409">
    <property type="entry name" value="IG"/>
    <property type="match status" value="2"/>
</dbReference>
<evidence type="ECO:0000256" key="1">
    <source>
        <dbReference type="SAM" id="Phobius"/>
    </source>
</evidence>
<dbReference type="GO" id="GO:0050808">
    <property type="term" value="P:synapse organization"/>
    <property type="evidence" value="ECO:0007669"/>
    <property type="project" value="TreeGrafter"/>
</dbReference>
<dbReference type="AlphaFoldDB" id="A0A814AKR4"/>
<evidence type="ECO:0000313" key="6">
    <source>
        <dbReference type="Proteomes" id="UP000663882"/>
    </source>
</evidence>
<gene>
    <name evidence="4" type="ORF">RFH988_LOCUS9741</name>
    <name evidence="3" type="ORF">SEV965_LOCUS3316</name>
    <name evidence="5" type="ORF">ZHD862_LOCUS11882</name>
</gene>
<dbReference type="Gene3D" id="2.60.40.10">
    <property type="entry name" value="Immunoglobulins"/>
    <property type="match status" value="2"/>
</dbReference>
<organism evidence="4 6">
    <name type="scientific">Rotaria sordida</name>
    <dbReference type="NCBI Taxonomy" id="392033"/>
    <lineage>
        <taxon>Eukaryota</taxon>
        <taxon>Metazoa</taxon>
        <taxon>Spiralia</taxon>
        <taxon>Gnathifera</taxon>
        <taxon>Rotifera</taxon>
        <taxon>Eurotatoria</taxon>
        <taxon>Bdelloidea</taxon>
        <taxon>Philodinida</taxon>
        <taxon>Philodinidae</taxon>
        <taxon>Rotaria</taxon>
    </lineage>
</organism>
<keyword evidence="1" id="KW-0812">Transmembrane</keyword>
<protein>
    <recommendedName>
        <fullName evidence="2">Ig-like domain-containing protein</fullName>
    </recommendedName>
</protein>
<dbReference type="PANTHER" id="PTHR23279">
    <property type="entry name" value="DEFECTIVE PROBOSCIS EXTENSION RESPONSE DPR -RELATED"/>
    <property type="match status" value="1"/>
</dbReference>
<reference evidence="4" key="1">
    <citation type="submission" date="2021-02" db="EMBL/GenBank/DDBJ databases">
        <authorList>
            <person name="Nowell W R."/>
        </authorList>
    </citation>
    <scope>NUCLEOTIDE SEQUENCE</scope>
</reference>
<dbReference type="GO" id="GO:0032589">
    <property type="term" value="C:neuron projection membrane"/>
    <property type="evidence" value="ECO:0007669"/>
    <property type="project" value="TreeGrafter"/>
</dbReference>
<dbReference type="InterPro" id="IPR037448">
    <property type="entry name" value="Zig-8"/>
</dbReference>
<feature type="domain" description="Ig-like" evidence="2">
    <location>
        <begin position="145"/>
        <end position="238"/>
    </location>
</feature>
<dbReference type="EMBL" id="CAJNOU010000084">
    <property type="protein sequence ID" value="CAF0855040.1"/>
    <property type="molecule type" value="Genomic_DNA"/>
</dbReference>
<proteinExistence type="predicted"/>
<dbReference type="Proteomes" id="UP000663864">
    <property type="component" value="Unassembled WGS sequence"/>
</dbReference>
<dbReference type="CDD" id="cd00096">
    <property type="entry name" value="Ig"/>
    <property type="match status" value="1"/>
</dbReference>
<dbReference type="Proteomes" id="UP000663882">
    <property type="component" value="Unassembled WGS sequence"/>
</dbReference>
<feature type="transmembrane region" description="Helical" evidence="1">
    <location>
        <begin position="12"/>
        <end position="30"/>
    </location>
</feature>
<comment type="caution">
    <text evidence="4">The sequence shown here is derived from an EMBL/GenBank/DDBJ whole genome shotgun (WGS) entry which is preliminary data.</text>
</comment>
<dbReference type="InterPro" id="IPR013783">
    <property type="entry name" value="Ig-like_fold"/>
</dbReference>
<feature type="domain" description="Ig-like" evidence="2">
    <location>
        <begin position="35"/>
        <end position="135"/>
    </location>
</feature>
<dbReference type="Proteomes" id="UP000663889">
    <property type="component" value="Unassembled WGS sequence"/>
</dbReference>
<evidence type="ECO:0000313" key="3">
    <source>
        <dbReference type="EMBL" id="CAF0855040.1"/>
    </source>
</evidence>
<dbReference type="InterPro" id="IPR003599">
    <property type="entry name" value="Ig_sub"/>
</dbReference>
<dbReference type="InterPro" id="IPR013098">
    <property type="entry name" value="Ig_I-set"/>
</dbReference>
<dbReference type="EMBL" id="CAJNOT010000457">
    <property type="protein sequence ID" value="CAF0988310.1"/>
    <property type="molecule type" value="Genomic_DNA"/>
</dbReference>
<evidence type="ECO:0000259" key="2">
    <source>
        <dbReference type="PROSITE" id="PS50835"/>
    </source>
</evidence>
<dbReference type="PROSITE" id="PS50835">
    <property type="entry name" value="IG_LIKE"/>
    <property type="match status" value="2"/>
</dbReference>
<dbReference type="Pfam" id="PF07679">
    <property type="entry name" value="I-set"/>
    <property type="match status" value="1"/>
</dbReference>
<sequence>MNNILIIIIKHIFLFILLILMIQIATITTANNTFPQIITETHNQTLNLSSTAILTCHIRDLGEYHVTWFKIDPYTSISSPLVVGKQLFTTDKRYSISFYSTSIKDSFWSLEIYQINLSDEGTYICKITNRKASVSIYIHLHIQIPMIIHPTHIYVEPNTNIKLNCSILMNDIDHNKSSITWHFLSNEFNKTKPYDVHIKRKLFNNILTSYLIVNHAQIYHTGIWTCVYKHQRLSAKVIVQKDILPHQRTSALLLNDSNRKISSRKFFLFVLFIVFKY</sequence>
<dbReference type="EMBL" id="CAJNOO010000351">
    <property type="protein sequence ID" value="CAF0916087.1"/>
    <property type="molecule type" value="Genomic_DNA"/>
</dbReference>
<name>A0A814AKR4_9BILA</name>
<dbReference type="SUPFAM" id="SSF48726">
    <property type="entry name" value="Immunoglobulin"/>
    <property type="match status" value="2"/>
</dbReference>
<dbReference type="InterPro" id="IPR007110">
    <property type="entry name" value="Ig-like_dom"/>
</dbReference>
<dbReference type="InterPro" id="IPR036179">
    <property type="entry name" value="Ig-like_dom_sf"/>
</dbReference>
<keyword evidence="1" id="KW-0472">Membrane</keyword>
<dbReference type="InterPro" id="IPR003598">
    <property type="entry name" value="Ig_sub2"/>
</dbReference>
<dbReference type="PANTHER" id="PTHR23279:SF36">
    <property type="entry name" value="DEFECTIVE PROBOSCIS EXTENSION RESPONSE 9, ISOFORM A"/>
    <property type="match status" value="1"/>
</dbReference>
<evidence type="ECO:0000313" key="5">
    <source>
        <dbReference type="EMBL" id="CAF0988310.1"/>
    </source>
</evidence>
<accession>A0A814AKR4</accession>
<dbReference type="SMART" id="SM00408">
    <property type="entry name" value="IGc2"/>
    <property type="match status" value="1"/>
</dbReference>
<keyword evidence="1" id="KW-1133">Transmembrane helix</keyword>